<keyword evidence="1" id="KW-1133">Transmembrane helix</keyword>
<feature type="transmembrane region" description="Helical" evidence="1">
    <location>
        <begin position="146"/>
        <end position="176"/>
    </location>
</feature>
<dbReference type="Proteomes" id="UP000001798">
    <property type="component" value="Chromosome 4"/>
</dbReference>
<dbReference type="AlphaFoldDB" id="A0A384JFR6"/>
<dbReference type="GeneID" id="5438203"/>
<dbReference type="RefSeq" id="XP_001557604.1">
    <property type="nucleotide sequence ID" value="XM_001557554.2"/>
</dbReference>
<dbReference type="VEuPathDB" id="FungiDB:Bcin04g04690"/>
<accession>A0A384JFR6</accession>
<evidence type="ECO:0000256" key="1">
    <source>
        <dbReference type="SAM" id="Phobius"/>
    </source>
</evidence>
<proteinExistence type="predicted"/>
<gene>
    <name evidence="2" type="ORF">BCIN_04g04690</name>
</gene>
<name>A0A384JFR6_BOTFB</name>
<dbReference type="EMBL" id="CP009808">
    <property type="protein sequence ID" value="ATZ49301.1"/>
    <property type="molecule type" value="Genomic_DNA"/>
</dbReference>
<organism evidence="2 3">
    <name type="scientific">Botryotinia fuckeliana (strain B05.10)</name>
    <name type="common">Noble rot fungus</name>
    <name type="synonym">Botrytis cinerea</name>
    <dbReference type="NCBI Taxonomy" id="332648"/>
    <lineage>
        <taxon>Eukaryota</taxon>
        <taxon>Fungi</taxon>
        <taxon>Dikarya</taxon>
        <taxon>Ascomycota</taxon>
        <taxon>Pezizomycotina</taxon>
        <taxon>Leotiomycetes</taxon>
        <taxon>Helotiales</taxon>
        <taxon>Sclerotiniaceae</taxon>
        <taxon>Botrytis</taxon>
    </lineage>
</organism>
<evidence type="ECO:0000313" key="3">
    <source>
        <dbReference type="Proteomes" id="UP000001798"/>
    </source>
</evidence>
<reference evidence="2 3" key="3">
    <citation type="journal article" date="2017" name="Mol. Plant Pathol.">
        <title>A gapless genome sequence of the fungus Botrytis cinerea.</title>
        <authorList>
            <person name="Van Kan J.A."/>
            <person name="Stassen J.H."/>
            <person name="Mosbach A."/>
            <person name="Van Der Lee T.A."/>
            <person name="Faino L."/>
            <person name="Farmer A.D."/>
            <person name="Papasotiriou D.G."/>
            <person name="Zhou S."/>
            <person name="Seidl M.F."/>
            <person name="Cottam E."/>
            <person name="Edel D."/>
            <person name="Hahn M."/>
            <person name="Schwartz D.C."/>
            <person name="Dietrich R.A."/>
            <person name="Widdison S."/>
            <person name="Scalliet G."/>
        </authorList>
    </citation>
    <scope>NUCLEOTIDE SEQUENCE [LARGE SCALE GENOMIC DNA]</scope>
    <source>
        <strain evidence="2 3">B05.10</strain>
    </source>
</reference>
<dbReference type="OrthoDB" id="434972at2759"/>
<sequence>METYVSRAGDAYGSASSITVVNSCYIRYQPLFSQCWSRDGLYLTETWVYNDLKASYDGWIQRNLIAALAFWVYSRSSLKVAIGGGSSDAVITPIGQLWVPVISEAIMTTTHVQDPKYVLGDKSRGRETAPVLLGERITKWSLAIPIFLWSPICALFWGEWIASIPAIIIGFCVSYRCIPRSGKDEDKWAWQVWCCWTAFLSLMPLGNEQWRRI</sequence>
<evidence type="ECO:0000313" key="2">
    <source>
        <dbReference type="EMBL" id="ATZ49301.1"/>
    </source>
</evidence>
<reference evidence="2 3" key="1">
    <citation type="journal article" date="2011" name="PLoS Genet.">
        <title>Genomic analysis of the necrotrophic fungal pathogens Sclerotinia sclerotiorum and Botrytis cinerea.</title>
        <authorList>
            <person name="Amselem J."/>
            <person name="Cuomo C.A."/>
            <person name="van Kan J.A."/>
            <person name="Viaud M."/>
            <person name="Benito E.P."/>
            <person name="Couloux A."/>
            <person name="Coutinho P.M."/>
            <person name="de Vries R.P."/>
            <person name="Dyer P.S."/>
            <person name="Fillinger S."/>
            <person name="Fournier E."/>
            <person name="Gout L."/>
            <person name="Hahn M."/>
            <person name="Kohn L."/>
            <person name="Lapalu N."/>
            <person name="Plummer K.M."/>
            <person name="Pradier J.M."/>
            <person name="Quevillon E."/>
            <person name="Sharon A."/>
            <person name="Simon A."/>
            <person name="ten Have A."/>
            <person name="Tudzynski B."/>
            <person name="Tudzynski P."/>
            <person name="Wincker P."/>
            <person name="Andrew M."/>
            <person name="Anthouard V."/>
            <person name="Beever R.E."/>
            <person name="Beffa R."/>
            <person name="Benoit I."/>
            <person name="Bouzid O."/>
            <person name="Brault B."/>
            <person name="Chen Z."/>
            <person name="Choquer M."/>
            <person name="Collemare J."/>
            <person name="Cotton P."/>
            <person name="Danchin E.G."/>
            <person name="Da Silva C."/>
            <person name="Gautier A."/>
            <person name="Giraud C."/>
            <person name="Giraud T."/>
            <person name="Gonzalez C."/>
            <person name="Grossetete S."/>
            <person name="Guldener U."/>
            <person name="Henrissat B."/>
            <person name="Howlett B.J."/>
            <person name="Kodira C."/>
            <person name="Kretschmer M."/>
            <person name="Lappartient A."/>
            <person name="Leroch M."/>
            <person name="Levis C."/>
            <person name="Mauceli E."/>
            <person name="Neuveglise C."/>
            <person name="Oeser B."/>
            <person name="Pearson M."/>
            <person name="Poulain J."/>
            <person name="Poussereau N."/>
            <person name="Quesneville H."/>
            <person name="Rascle C."/>
            <person name="Schumacher J."/>
            <person name="Segurens B."/>
            <person name="Sexton A."/>
            <person name="Silva E."/>
            <person name="Sirven C."/>
            <person name="Soanes D.M."/>
            <person name="Talbot N.J."/>
            <person name="Templeton M."/>
            <person name="Yandava C."/>
            <person name="Yarden O."/>
            <person name="Zeng Q."/>
            <person name="Rollins J.A."/>
            <person name="Lebrun M.H."/>
            <person name="Dickman M."/>
        </authorList>
    </citation>
    <scope>NUCLEOTIDE SEQUENCE [LARGE SCALE GENOMIC DNA]</scope>
    <source>
        <strain evidence="2 3">B05.10</strain>
    </source>
</reference>
<feature type="transmembrane region" description="Helical" evidence="1">
    <location>
        <begin position="188"/>
        <end position="206"/>
    </location>
</feature>
<reference evidence="2 3" key="2">
    <citation type="journal article" date="2012" name="Eukaryot. Cell">
        <title>Genome update of Botrytis cinerea strains B05.10 and T4.</title>
        <authorList>
            <person name="Staats M."/>
            <person name="van Kan J.A."/>
        </authorList>
    </citation>
    <scope>NUCLEOTIDE SEQUENCE [LARGE SCALE GENOMIC DNA]</scope>
    <source>
        <strain evidence="2 3">B05.10</strain>
    </source>
</reference>
<dbReference type="KEGG" id="bfu:BCIN_04g04690"/>
<protein>
    <submittedName>
        <fullName evidence="2">Uncharacterized protein</fullName>
    </submittedName>
</protein>
<keyword evidence="3" id="KW-1185">Reference proteome</keyword>
<keyword evidence="1" id="KW-0812">Transmembrane</keyword>
<keyword evidence="1" id="KW-0472">Membrane</keyword>